<dbReference type="InterPro" id="IPR036398">
    <property type="entry name" value="CA_dom_sf"/>
</dbReference>
<reference evidence="1 2" key="1">
    <citation type="journal article" date="2015" name="Genome Biol. Evol.">
        <title>The genome of winter moth (Operophtera brumata) provides a genomic perspective on sexual dimorphism and phenology.</title>
        <authorList>
            <person name="Derks M.F."/>
            <person name="Smit S."/>
            <person name="Salis L."/>
            <person name="Schijlen E."/>
            <person name="Bossers A."/>
            <person name="Mateman C."/>
            <person name="Pijl A.S."/>
            <person name="de Ridder D."/>
            <person name="Groenen M.A."/>
            <person name="Visser M.E."/>
            <person name="Megens H.J."/>
        </authorList>
    </citation>
    <scope>NUCLEOTIDE SEQUENCE [LARGE SCALE GENOMIC DNA]</scope>
    <source>
        <strain evidence="1">WM2013NL</strain>
        <tissue evidence="1">Head and thorax</tissue>
    </source>
</reference>
<keyword evidence="2" id="KW-1185">Reference proteome</keyword>
<protein>
    <submittedName>
        <fullName evidence="1">Carbonic anhydrase</fullName>
    </submittedName>
</protein>
<dbReference type="AlphaFoldDB" id="A0A0L7L0B7"/>
<dbReference type="EMBL" id="JTDY01004008">
    <property type="protein sequence ID" value="KOB68714.1"/>
    <property type="molecule type" value="Genomic_DNA"/>
</dbReference>
<feature type="non-terminal residue" evidence="1">
    <location>
        <position position="110"/>
    </location>
</feature>
<sequence length="110" mass="12309">MSLTAVRAHETQWPGDRCISGGKRQSPIDIRTNGVIKDYNMDFIKYGNLRSDLSVAEALKKRDGLAIISVFCNVQAELVKDQVDATEELMYYIPDLLNIGDRVSGVIMDM</sequence>
<gene>
    <name evidence="1" type="ORF">OBRU01_17867</name>
</gene>
<evidence type="ECO:0000313" key="1">
    <source>
        <dbReference type="EMBL" id="KOB68714.1"/>
    </source>
</evidence>
<proteinExistence type="predicted"/>
<organism evidence="1 2">
    <name type="scientific">Operophtera brumata</name>
    <name type="common">Winter moth</name>
    <name type="synonym">Phalaena brumata</name>
    <dbReference type="NCBI Taxonomy" id="104452"/>
    <lineage>
        <taxon>Eukaryota</taxon>
        <taxon>Metazoa</taxon>
        <taxon>Ecdysozoa</taxon>
        <taxon>Arthropoda</taxon>
        <taxon>Hexapoda</taxon>
        <taxon>Insecta</taxon>
        <taxon>Pterygota</taxon>
        <taxon>Neoptera</taxon>
        <taxon>Endopterygota</taxon>
        <taxon>Lepidoptera</taxon>
        <taxon>Glossata</taxon>
        <taxon>Ditrysia</taxon>
        <taxon>Geometroidea</taxon>
        <taxon>Geometridae</taxon>
        <taxon>Larentiinae</taxon>
        <taxon>Operophtera</taxon>
    </lineage>
</organism>
<comment type="caution">
    <text evidence="1">The sequence shown here is derived from an EMBL/GenBank/DDBJ whole genome shotgun (WGS) entry which is preliminary data.</text>
</comment>
<accession>A0A0L7L0B7</accession>
<dbReference type="Proteomes" id="UP000037510">
    <property type="component" value="Unassembled WGS sequence"/>
</dbReference>
<name>A0A0L7L0B7_OPEBR</name>
<evidence type="ECO:0000313" key="2">
    <source>
        <dbReference type="Proteomes" id="UP000037510"/>
    </source>
</evidence>
<dbReference type="SUPFAM" id="SSF51069">
    <property type="entry name" value="Carbonic anhydrase"/>
    <property type="match status" value="1"/>
</dbReference>